<name>A0A4Y2K208_ARAVE</name>
<dbReference type="AlphaFoldDB" id="A0A4Y2K208"/>
<evidence type="ECO:0000256" key="1">
    <source>
        <dbReference type="SAM" id="MobiDB-lite"/>
    </source>
</evidence>
<reference evidence="2 3" key="1">
    <citation type="journal article" date="2019" name="Sci. Rep.">
        <title>Orb-weaving spider Araneus ventricosus genome elucidates the spidroin gene catalogue.</title>
        <authorList>
            <person name="Kono N."/>
            <person name="Nakamura H."/>
            <person name="Ohtoshi R."/>
            <person name="Moran D.A.P."/>
            <person name="Shinohara A."/>
            <person name="Yoshida Y."/>
            <person name="Fujiwara M."/>
            <person name="Mori M."/>
            <person name="Tomita M."/>
            <person name="Arakawa K."/>
        </authorList>
    </citation>
    <scope>NUCLEOTIDE SEQUENCE [LARGE SCALE GENOMIC DNA]</scope>
</reference>
<gene>
    <name evidence="2" type="ORF">AVEN_142711_1</name>
</gene>
<keyword evidence="3" id="KW-1185">Reference proteome</keyword>
<proteinExistence type="predicted"/>
<feature type="region of interest" description="Disordered" evidence="1">
    <location>
        <begin position="61"/>
        <end position="91"/>
    </location>
</feature>
<evidence type="ECO:0000313" key="3">
    <source>
        <dbReference type="Proteomes" id="UP000499080"/>
    </source>
</evidence>
<evidence type="ECO:0000313" key="2">
    <source>
        <dbReference type="EMBL" id="GBM96400.1"/>
    </source>
</evidence>
<accession>A0A4Y2K208</accession>
<comment type="caution">
    <text evidence="2">The sequence shown here is derived from an EMBL/GenBank/DDBJ whole genome shotgun (WGS) entry which is preliminary data.</text>
</comment>
<dbReference type="Proteomes" id="UP000499080">
    <property type="component" value="Unassembled WGS sequence"/>
</dbReference>
<dbReference type="EMBL" id="BGPR01004138">
    <property type="protein sequence ID" value="GBM96400.1"/>
    <property type="molecule type" value="Genomic_DNA"/>
</dbReference>
<organism evidence="2 3">
    <name type="scientific">Araneus ventricosus</name>
    <name type="common">Orbweaver spider</name>
    <name type="synonym">Epeira ventricosa</name>
    <dbReference type="NCBI Taxonomy" id="182803"/>
    <lineage>
        <taxon>Eukaryota</taxon>
        <taxon>Metazoa</taxon>
        <taxon>Ecdysozoa</taxon>
        <taxon>Arthropoda</taxon>
        <taxon>Chelicerata</taxon>
        <taxon>Arachnida</taxon>
        <taxon>Araneae</taxon>
        <taxon>Araneomorphae</taxon>
        <taxon>Entelegynae</taxon>
        <taxon>Araneoidea</taxon>
        <taxon>Araneidae</taxon>
        <taxon>Araneus</taxon>
    </lineage>
</organism>
<protein>
    <submittedName>
        <fullName evidence="2">Uncharacterized protein</fullName>
    </submittedName>
</protein>
<sequence>MCTISRATDIKMIVNLPPCVVKDLWSYSFNCGYDSTRWLISVMFSPYTMFPQKKKSRGVRSGLYTGHGIGPSRPIHDLGNPFKASRTDREK</sequence>